<keyword evidence="2" id="KW-0456">Lyase</keyword>
<dbReference type="RefSeq" id="WP_194453354.1">
    <property type="nucleotide sequence ID" value="NZ_CP063849.1"/>
</dbReference>
<dbReference type="PANTHER" id="PTHR36566:SF1">
    <property type="entry name" value="PYRIDINIUM-3,5-BISTHIOCARBOXYLIC ACID MONONUCLEOTIDE NICKEL INSERTION PROTEIN"/>
    <property type="match status" value="1"/>
</dbReference>
<accession>A0A7S7NXP6</accession>
<reference evidence="3 4" key="1">
    <citation type="submission" date="2020-10" db="EMBL/GenBank/DDBJ databases">
        <title>Complete genome sequence of Paludibaculum fermentans P105T, a facultatively anaerobic acidobacterium capable of dissimilatory Fe(III) reduction.</title>
        <authorList>
            <person name="Dedysh S.N."/>
            <person name="Beletsky A.V."/>
            <person name="Kulichevskaya I.S."/>
            <person name="Mardanov A.V."/>
            <person name="Ravin N.V."/>
        </authorList>
    </citation>
    <scope>NUCLEOTIDE SEQUENCE [LARGE SCALE GENOMIC DNA]</scope>
    <source>
        <strain evidence="3 4">P105</strain>
    </source>
</reference>
<keyword evidence="4" id="KW-1185">Reference proteome</keyword>
<dbReference type="Gene3D" id="3.30.70.1380">
    <property type="entry name" value="Transcriptional regulatory protein pf0864 domain like"/>
    <property type="match status" value="1"/>
</dbReference>
<gene>
    <name evidence="3" type="primary">larC</name>
    <name evidence="3" type="ORF">IRI77_17670</name>
</gene>
<protein>
    <recommendedName>
        <fullName evidence="2">Putative nickel insertion protein</fullName>
    </recommendedName>
</protein>
<name>A0A7S7NXP6_PALFE</name>
<dbReference type="Proteomes" id="UP000593892">
    <property type="component" value="Chromosome"/>
</dbReference>
<dbReference type="Gene3D" id="3.10.20.300">
    <property type="entry name" value="mk0293 like domain"/>
    <property type="match status" value="1"/>
</dbReference>
<dbReference type="GO" id="GO:0016151">
    <property type="term" value="F:nickel cation binding"/>
    <property type="evidence" value="ECO:0007669"/>
    <property type="project" value="UniProtKB-UniRule"/>
</dbReference>
<dbReference type="EMBL" id="CP063849">
    <property type="protein sequence ID" value="QOY91700.1"/>
    <property type="molecule type" value="Genomic_DNA"/>
</dbReference>
<keyword evidence="1 2" id="KW-0533">Nickel</keyword>
<evidence type="ECO:0000313" key="3">
    <source>
        <dbReference type="EMBL" id="QOY91700.1"/>
    </source>
</evidence>
<dbReference type="InterPro" id="IPR002822">
    <property type="entry name" value="Ni_insertion"/>
</dbReference>
<dbReference type="Pfam" id="PF01969">
    <property type="entry name" value="Ni_insertion"/>
    <property type="match status" value="1"/>
</dbReference>
<proteinExistence type="inferred from homology"/>
<sequence length="382" mass="40521">MRLAYIDAFAGIAGDMTVGALIDAGADTAALFAGLDSLGTAAKFRFEKTKRQGIAATKFDIEFEDQKKHRHLPHIVKMIEAAMLPDAVKTNAIQVFQVLGEAEARVHGTSIEKVHFHEVGAVDSICDIVGACLGFHLLGVESVHCSAINTGSGTITADHGVMPVPTPATALLLRGKPAYARGPETELTTPTGAAIVSALGKSFGPMPAMTIERGGFGAGTKDFPGMANVVRILIGSNHNASEATVISVIEANIDDSSPEVLGYAMDRLFCAGALDVTLQPVFMKKQRPGTLMQVLAMPADQERLAALILEETSTFGLRITQAERRVEPRKHVEVETPFGQVRVKVAGNGTASPEFEDCRELAQATGQPLKTIYAAAIAAYRN</sequence>
<evidence type="ECO:0000256" key="2">
    <source>
        <dbReference type="HAMAP-Rule" id="MF_01074"/>
    </source>
</evidence>
<dbReference type="GO" id="GO:0016829">
    <property type="term" value="F:lyase activity"/>
    <property type="evidence" value="ECO:0007669"/>
    <property type="project" value="UniProtKB-UniRule"/>
</dbReference>
<dbReference type="PANTHER" id="PTHR36566">
    <property type="entry name" value="NICKEL INSERTION PROTEIN-RELATED"/>
    <property type="match status" value="1"/>
</dbReference>
<evidence type="ECO:0000313" key="4">
    <source>
        <dbReference type="Proteomes" id="UP000593892"/>
    </source>
</evidence>
<evidence type="ECO:0000256" key="1">
    <source>
        <dbReference type="ARBA" id="ARBA00022596"/>
    </source>
</evidence>
<dbReference type="HAMAP" id="MF_01074">
    <property type="entry name" value="LarC"/>
    <property type="match status" value="1"/>
</dbReference>
<dbReference type="KEGG" id="pfer:IRI77_17670"/>
<comment type="similarity">
    <text evidence="2">Belongs to the LarC family.</text>
</comment>
<organism evidence="3 4">
    <name type="scientific">Paludibaculum fermentans</name>
    <dbReference type="NCBI Taxonomy" id="1473598"/>
    <lineage>
        <taxon>Bacteria</taxon>
        <taxon>Pseudomonadati</taxon>
        <taxon>Acidobacteriota</taxon>
        <taxon>Terriglobia</taxon>
        <taxon>Bryobacterales</taxon>
        <taxon>Bryobacteraceae</taxon>
        <taxon>Paludibaculum</taxon>
    </lineage>
</organism>
<dbReference type="AlphaFoldDB" id="A0A7S7NXP6"/>
<dbReference type="NCBIfam" id="TIGR00299">
    <property type="entry name" value="nickel pincer cofactor biosynthesis protein LarC"/>
    <property type="match status" value="1"/>
</dbReference>